<dbReference type="InterPro" id="IPR003598">
    <property type="entry name" value="Ig_sub2"/>
</dbReference>
<dbReference type="GO" id="GO:0007155">
    <property type="term" value="P:cell adhesion"/>
    <property type="evidence" value="ECO:0007669"/>
    <property type="project" value="UniProtKB-KW"/>
</dbReference>
<feature type="region of interest" description="Disordered" evidence="13">
    <location>
        <begin position="946"/>
        <end position="965"/>
    </location>
</feature>
<dbReference type="InterPro" id="IPR003599">
    <property type="entry name" value="Ig_sub"/>
</dbReference>
<feature type="domain" description="Ig-like" evidence="14">
    <location>
        <begin position="17"/>
        <end position="108"/>
    </location>
</feature>
<dbReference type="PROSITE" id="PS50853">
    <property type="entry name" value="FN3"/>
    <property type="match status" value="3"/>
</dbReference>
<reference evidence="16 17" key="1">
    <citation type="submission" date="2024-06" db="EMBL/GenBank/DDBJ databases">
        <title>The draft genome of Grus japonensis, version 3.</title>
        <authorList>
            <person name="Nabeshima K."/>
            <person name="Suzuki S."/>
            <person name="Onuma M."/>
        </authorList>
    </citation>
    <scope>NUCLEOTIDE SEQUENCE [LARGE SCALE GENOMIC DNA]</scope>
    <source>
        <strain evidence="16 17">451A</strain>
    </source>
</reference>
<dbReference type="Proteomes" id="UP001623348">
    <property type="component" value="Unassembled WGS sequence"/>
</dbReference>
<feature type="domain" description="Ig-like" evidence="14">
    <location>
        <begin position="218"/>
        <end position="299"/>
    </location>
</feature>
<comment type="subcellular location">
    <subcellularLocation>
        <location evidence="1">Cell membrane</location>
        <topology evidence="1">Lipid-anchor</topology>
        <topology evidence="1">GPI-anchor</topology>
    </subcellularLocation>
</comment>
<evidence type="ECO:0000256" key="7">
    <source>
        <dbReference type="ARBA" id="ARBA00022889"/>
    </source>
</evidence>
<evidence type="ECO:0000256" key="10">
    <source>
        <dbReference type="ARBA" id="ARBA00023180"/>
    </source>
</evidence>
<feature type="domain" description="Fibronectin type-III" evidence="15">
    <location>
        <begin position="761"/>
        <end position="858"/>
    </location>
</feature>
<feature type="domain" description="Fibronectin type-III" evidence="15">
    <location>
        <begin position="863"/>
        <end position="959"/>
    </location>
</feature>
<evidence type="ECO:0000256" key="6">
    <source>
        <dbReference type="ARBA" id="ARBA00022737"/>
    </source>
</evidence>
<dbReference type="Pfam" id="PF00041">
    <property type="entry name" value="fn3"/>
    <property type="match status" value="2"/>
</dbReference>
<dbReference type="FunFam" id="2.60.40.10:FF:000064">
    <property type="entry name" value="Contactin 1"/>
    <property type="match status" value="1"/>
</dbReference>
<feature type="domain" description="Ig-like" evidence="14">
    <location>
        <begin position="113"/>
        <end position="199"/>
    </location>
</feature>
<comment type="similarity">
    <text evidence="2">Belongs to the immunoglobulin superfamily. Contactin family.</text>
</comment>
<keyword evidence="9" id="KW-1015">Disulfide bond</keyword>
<dbReference type="AlphaFoldDB" id="A0ABC9XBJ5"/>
<dbReference type="SMART" id="SM00060">
    <property type="entry name" value="FN3"/>
    <property type="match status" value="3"/>
</dbReference>
<evidence type="ECO:0000256" key="12">
    <source>
        <dbReference type="ARBA" id="ARBA00023319"/>
    </source>
</evidence>
<feature type="domain" description="Ig-like" evidence="14">
    <location>
        <begin position="557"/>
        <end position="649"/>
    </location>
</feature>
<keyword evidence="3" id="KW-1003">Cell membrane</keyword>
<dbReference type="CDD" id="cd00063">
    <property type="entry name" value="FN3"/>
    <property type="match status" value="3"/>
</dbReference>
<evidence type="ECO:0000256" key="3">
    <source>
        <dbReference type="ARBA" id="ARBA00022475"/>
    </source>
</evidence>
<dbReference type="InterPro" id="IPR013783">
    <property type="entry name" value="Ig-like_fold"/>
</dbReference>
<dbReference type="FunFam" id="2.60.40.10:FF:000035">
    <property type="entry name" value="Contactin 1"/>
    <property type="match status" value="1"/>
</dbReference>
<dbReference type="InterPro" id="IPR036179">
    <property type="entry name" value="Ig-like_dom_sf"/>
</dbReference>
<gene>
    <name evidence="16" type="ORF">GRJ2_001906000</name>
</gene>
<feature type="compositionally biased region" description="Polar residues" evidence="13">
    <location>
        <begin position="946"/>
        <end position="960"/>
    </location>
</feature>
<dbReference type="InterPro" id="IPR007110">
    <property type="entry name" value="Ig-like_dom"/>
</dbReference>
<dbReference type="GO" id="GO:0005886">
    <property type="term" value="C:plasma membrane"/>
    <property type="evidence" value="ECO:0007669"/>
    <property type="project" value="UniProtKB-SubCell"/>
</dbReference>
<dbReference type="EMBL" id="BAAFJT010000011">
    <property type="protein sequence ID" value="GAB0194407.1"/>
    <property type="molecule type" value="Genomic_DNA"/>
</dbReference>
<evidence type="ECO:0000256" key="13">
    <source>
        <dbReference type="SAM" id="MobiDB-lite"/>
    </source>
</evidence>
<keyword evidence="5" id="KW-0732">Signal</keyword>
<evidence type="ECO:0000256" key="4">
    <source>
        <dbReference type="ARBA" id="ARBA00022622"/>
    </source>
</evidence>
<keyword evidence="11" id="KW-0449">Lipoprotein</keyword>
<dbReference type="Pfam" id="PF07679">
    <property type="entry name" value="I-set"/>
    <property type="match status" value="1"/>
</dbReference>
<evidence type="ECO:0000313" key="16">
    <source>
        <dbReference type="EMBL" id="GAB0194407.1"/>
    </source>
</evidence>
<evidence type="ECO:0000313" key="17">
    <source>
        <dbReference type="Proteomes" id="UP001623348"/>
    </source>
</evidence>
<sequence length="1037" mass="114161">MMSDVDIRRGEETLHGPIFIQEPYDITYSMGSANPEILLNCTAKGYPLPYYRWKQNGTDIDLTMSYHYRLVGGSLAINHPHKKQDIGTYQCLATNSFGTILSRKAKLQFAYLENFEAKPRSTVSVREGQGVVLLCGPPPHYGGLSYAWIFNNNTLYVQEDSRRFVSQETGNLYIAKVEPTDVGNYTCVVTNSKAEQSVQGPPTPLSLRSDGVMGEYEPKIEVRFPETTYAAKGSSVKLECFALGNPVPSISWKRSDGNSLTKKIERNKTKGVLEIPDVQQEDEGSYECIAGNVRGRNIARGQLFVYALPEWDKKIQNAFLSLYDSLVWECKAKGKPSPSYSWLKNGQPLTSEERIQIENGTLTIPMLNMSDSGLYQCVAENKYDTIYANAELRVIAAAPDFSKNPVKKMSVVQVGGEVTIGCKPSASPRAVINWRRGSEVLRQSKRQDLATGPAYWYPLSPTGMTLRGLQQGFTDLLSGMADSLFLKHIVAQIFTTLYALIDVKYFIAFEAYTVTLLEDGSLRLYNITKSDAGVYTCIATNQFGVARSSGNLIVKERTVITIPPSNMDVTVGESIVLPCQVSHDPSVDVVFTWSFNGDKIDFNRGIHNFERIGRESAGDLMIRNIQLHHSGKYVCMVQTILDSQSATVDIIVRGPPGPPEDVKVEHISSTTAVLSWKSGIDNNSPVQIYSVQTRTPFSVGWQAVSTVPEVVNGRTHKATVVDLSPWVEYEFRVVASNSVGIGEPSRPSALLKTKAAVPVVTPTNISGGGGSRSELVITWEPVPEELQNGEDFGYIIMFRPLGSTTWTKAVVASVEANKYVYRNESITPLSPFEVKVGVYNNEGEGTLSSISIVYSGEDEPQIAPAGASALSISAAEVEVSWQPIAWNRHTGRVLGYEVLYWTDDPKESTAGKVRVNGNVTARNITGLKANTVYFATVRAYNTAGTGPSSTPVNVTTKKSPPSQPPANIAWKLTNSKICLNWEHVKTMENESEVLGYKDELMSELPKGVKVQLSFLCENVIKAPDAEIERVQMTGSFH</sequence>
<dbReference type="FunFam" id="2.60.40.10:FF:000044">
    <property type="entry name" value="Contactin 1"/>
    <property type="match status" value="1"/>
</dbReference>
<evidence type="ECO:0000256" key="8">
    <source>
        <dbReference type="ARBA" id="ARBA00023136"/>
    </source>
</evidence>
<evidence type="ECO:0000259" key="14">
    <source>
        <dbReference type="PROSITE" id="PS50835"/>
    </source>
</evidence>
<dbReference type="PANTHER" id="PTHR44170">
    <property type="entry name" value="PROTEIN SIDEKICK"/>
    <property type="match status" value="1"/>
</dbReference>
<keyword evidence="6" id="KW-0677">Repeat</keyword>
<protein>
    <submittedName>
        <fullName evidence="16">Contactin-6-like</fullName>
    </submittedName>
</protein>
<evidence type="ECO:0000256" key="11">
    <source>
        <dbReference type="ARBA" id="ARBA00023288"/>
    </source>
</evidence>
<dbReference type="InterPro" id="IPR036116">
    <property type="entry name" value="FN3_sf"/>
</dbReference>
<dbReference type="FunFam" id="2.60.40.10:FF:000028">
    <property type="entry name" value="Neuronal cell adhesion molecule"/>
    <property type="match status" value="1"/>
</dbReference>
<dbReference type="SMART" id="SM00409">
    <property type="entry name" value="IG"/>
    <property type="match status" value="6"/>
</dbReference>
<dbReference type="InterPro" id="IPR003961">
    <property type="entry name" value="FN3_dom"/>
</dbReference>
<dbReference type="SMART" id="SM00408">
    <property type="entry name" value="IGc2"/>
    <property type="match status" value="6"/>
</dbReference>
<evidence type="ECO:0000259" key="15">
    <source>
        <dbReference type="PROSITE" id="PS50853"/>
    </source>
</evidence>
<evidence type="ECO:0000256" key="1">
    <source>
        <dbReference type="ARBA" id="ARBA00004609"/>
    </source>
</evidence>
<proteinExistence type="inferred from homology"/>
<evidence type="ECO:0000256" key="9">
    <source>
        <dbReference type="ARBA" id="ARBA00023157"/>
    </source>
</evidence>
<accession>A0ABC9XBJ5</accession>
<dbReference type="InterPro" id="IPR013098">
    <property type="entry name" value="Ig_I-set"/>
</dbReference>
<keyword evidence="17" id="KW-1185">Reference proteome</keyword>
<keyword evidence="12" id="KW-0393">Immunoglobulin domain</keyword>
<name>A0ABC9XBJ5_GRUJA</name>
<dbReference type="FunFam" id="2.60.40.10:FF:000004">
    <property type="entry name" value="DCC isoform 1"/>
    <property type="match status" value="1"/>
</dbReference>
<evidence type="ECO:0000256" key="5">
    <source>
        <dbReference type="ARBA" id="ARBA00022729"/>
    </source>
</evidence>
<organism evidence="16 17">
    <name type="scientific">Grus japonensis</name>
    <name type="common">Japanese crane</name>
    <name type="synonym">Red-crowned crane</name>
    <dbReference type="NCBI Taxonomy" id="30415"/>
    <lineage>
        <taxon>Eukaryota</taxon>
        <taxon>Metazoa</taxon>
        <taxon>Chordata</taxon>
        <taxon>Craniata</taxon>
        <taxon>Vertebrata</taxon>
        <taxon>Euteleostomi</taxon>
        <taxon>Archelosauria</taxon>
        <taxon>Archosauria</taxon>
        <taxon>Dinosauria</taxon>
        <taxon>Saurischia</taxon>
        <taxon>Theropoda</taxon>
        <taxon>Coelurosauria</taxon>
        <taxon>Aves</taxon>
        <taxon>Neognathae</taxon>
        <taxon>Neoaves</taxon>
        <taxon>Gruiformes</taxon>
        <taxon>Gruidae</taxon>
        <taxon>Grus</taxon>
    </lineage>
</organism>
<dbReference type="Gene3D" id="2.60.40.10">
    <property type="entry name" value="Immunoglobulins"/>
    <property type="match status" value="9"/>
</dbReference>
<dbReference type="SUPFAM" id="SSF48726">
    <property type="entry name" value="Immunoglobulin"/>
    <property type="match status" value="6"/>
</dbReference>
<feature type="domain" description="Ig-like" evidence="14">
    <location>
        <begin position="399"/>
        <end position="553"/>
    </location>
</feature>
<keyword evidence="4" id="KW-0336">GPI-anchor</keyword>
<dbReference type="PANTHER" id="PTHR44170:SF38">
    <property type="entry name" value="CONTACTIN 6"/>
    <property type="match status" value="1"/>
</dbReference>
<keyword evidence="7" id="KW-0130">Cell adhesion</keyword>
<keyword evidence="10" id="KW-0325">Glycoprotein</keyword>
<dbReference type="FunFam" id="2.60.40.10:FF:000047">
    <property type="entry name" value="Contactin 1"/>
    <property type="match status" value="1"/>
</dbReference>
<feature type="domain" description="Fibronectin type-III" evidence="15">
    <location>
        <begin position="658"/>
        <end position="756"/>
    </location>
</feature>
<dbReference type="GO" id="GO:0098552">
    <property type="term" value="C:side of membrane"/>
    <property type="evidence" value="ECO:0007669"/>
    <property type="project" value="UniProtKB-KW"/>
</dbReference>
<dbReference type="FunFam" id="2.60.40.10:FF:000005">
    <property type="entry name" value="Neuronal cell adhesion molecule"/>
    <property type="match status" value="1"/>
</dbReference>
<comment type="caution">
    <text evidence="16">The sequence shown here is derived from an EMBL/GenBank/DDBJ whole genome shotgun (WGS) entry which is preliminary data.</text>
</comment>
<dbReference type="SUPFAM" id="SSF49265">
    <property type="entry name" value="Fibronectin type III"/>
    <property type="match status" value="3"/>
</dbReference>
<dbReference type="FunFam" id="2.60.40.10:FF:000052">
    <property type="entry name" value="Contactin 1"/>
    <property type="match status" value="1"/>
</dbReference>
<dbReference type="Pfam" id="PF13927">
    <property type="entry name" value="Ig_3"/>
    <property type="match status" value="4"/>
</dbReference>
<dbReference type="PROSITE" id="PS50835">
    <property type="entry name" value="IG_LIKE"/>
    <property type="match status" value="6"/>
</dbReference>
<evidence type="ECO:0000256" key="2">
    <source>
        <dbReference type="ARBA" id="ARBA00009812"/>
    </source>
</evidence>
<keyword evidence="8" id="KW-0472">Membrane</keyword>
<feature type="domain" description="Ig-like" evidence="14">
    <location>
        <begin position="309"/>
        <end position="393"/>
    </location>
</feature>